<comment type="similarity">
    <text evidence="2">Belongs to the MYB-CC family.</text>
</comment>
<feature type="compositionally biased region" description="Low complexity" evidence="7">
    <location>
        <begin position="20"/>
        <end position="39"/>
    </location>
</feature>
<feature type="compositionally biased region" description="Basic and acidic residues" evidence="7">
    <location>
        <begin position="295"/>
        <end position="311"/>
    </location>
</feature>
<sequence length="422" mass="46630">MTMEPRQVQRSGSRELSNLARTSSTPSTPNPSSSSSAASEVAFMRSENNNNSTQFMSKPLGQQQQTYHLLSSSNGGAVGHICSSSSSGFSTNLHYSSMVSHEKHYLGSSSNGPAALSNDSSWCNDDSLHGGFLDFPENHHQASQVEDGGIGSAFDDIQKRNDWHEWADHLITDEDPLLSTNWNDLLLDTTSNSDSKDQKTLQVPPQPQVVQQQPSPSVSVELRPVSTTSSNSNNGTGKARMRWTPELHEAFVEAVNSLGGSERATPKGVLKIMKVEGLTIYHVKSHLQKYRTARYRPEPSESGSSEKKLTPLEHITSLDLKGGMGITEALRHQMEVQKQLHEQLEIQRNLQLRIEEQGKYLQMMFEKQNSGLGKGTASTSETPSKSEQEDKKITDSKELAPEETRKCQEPDSPQPKRPKTDN</sequence>
<dbReference type="NCBIfam" id="TIGR01557">
    <property type="entry name" value="myb_SHAQKYF"/>
    <property type="match status" value="1"/>
</dbReference>
<feature type="compositionally biased region" description="Basic and acidic residues" evidence="7">
    <location>
        <begin position="384"/>
        <end position="409"/>
    </location>
</feature>
<dbReference type="FunFam" id="1.10.10.60:FF:000002">
    <property type="entry name" value="Myb family transcription factor"/>
    <property type="match status" value="1"/>
</dbReference>
<keyword evidence="3" id="KW-0805">Transcription regulation</keyword>
<feature type="region of interest" description="Disordered" evidence="7">
    <location>
        <begin position="189"/>
        <end position="239"/>
    </location>
</feature>
<evidence type="ECO:0000256" key="4">
    <source>
        <dbReference type="ARBA" id="ARBA00023054"/>
    </source>
</evidence>
<dbReference type="GO" id="GO:0005634">
    <property type="term" value="C:nucleus"/>
    <property type="evidence" value="ECO:0007669"/>
    <property type="project" value="UniProtKB-SubCell"/>
</dbReference>
<dbReference type="GO" id="GO:0010468">
    <property type="term" value="P:regulation of gene expression"/>
    <property type="evidence" value="ECO:0007669"/>
    <property type="project" value="UniProtKB-ARBA"/>
</dbReference>
<keyword evidence="4" id="KW-0175">Coiled coil</keyword>
<evidence type="ECO:0000313" key="9">
    <source>
        <dbReference type="EMBL" id="CAH8322297.1"/>
    </source>
</evidence>
<dbReference type="InterPro" id="IPR006447">
    <property type="entry name" value="Myb_dom_plants"/>
</dbReference>
<comment type="caution">
    <text evidence="9">The sequence shown here is derived from an EMBL/GenBank/DDBJ whole genome shotgun (WGS) entry which is preliminary data.</text>
</comment>
<evidence type="ECO:0000256" key="7">
    <source>
        <dbReference type="SAM" id="MobiDB-lite"/>
    </source>
</evidence>
<dbReference type="AlphaFoldDB" id="A0ABC8JCR7"/>
<keyword evidence="10" id="KW-1185">Reference proteome</keyword>
<dbReference type="Gene3D" id="1.10.10.60">
    <property type="entry name" value="Homeodomain-like"/>
    <property type="match status" value="1"/>
</dbReference>
<evidence type="ECO:0000256" key="3">
    <source>
        <dbReference type="ARBA" id="ARBA00023015"/>
    </source>
</evidence>
<reference evidence="9 10" key="1">
    <citation type="submission" date="2022-03" db="EMBL/GenBank/DDBJ databases">
        <authorList>
            <person name="Macdonald S."/>
            <person name="Ahmed S."/>
            <person name="Newling K."/>
        </authorList>
    </citation>
    <scope>NUCLEOTIDE SEQUENCE [LARGE SCALE GENOMIC DNA]</scope>
</reference>
<feature type="compositionally biased region" description="Low complexity" evidence="7">
    <location>
        <begin position="208"/>
        <end position="237"/>
    </location>
</feature>
<dbReference type="InterPro" id="IPR046955">
    <property type="entry name" value="PHR1-like"/>
</dbReference>
<dbReference type="Pfam" id="PF00249">
    <property type="entry name" value="Myb_DNA-binding"/>
    <property type="match status" value="1"/>
</dbReference>
<feature type="region of interest" description="Disordered" evidence="7">
    <location>
        <begin position="293"/>
        <end position="312"/>
    </location>
</feature>
<protein>
    <recommendedName>
        <fullName evidence="8">HTH myb-type domain-containing protein</fullName>
    </recommendedName>
</protein>
<feature type="region of interest" description="Disordered" evidence="7">
    <location>
        <begin position="1"/>
        <end position="40"/>
    </location>
</feature>
<dbReference type="SUPFAM" id="SSF46689">
    <property type="entry name" value="Homeodomain-like"/>
    <property type="match status" value="1"/>
</dbReference>
<dbReference type="PANTHER" id="PTHR31499:SF80">
    <property type="entry name" value="HTH MYB-TYPE DOMAIN-CONTAINING PROTEIN"/>
    <property type="match status" value="1"/>
</dbReference>
<dbReference type="EMBL" id="CAKOAT010097376">
    <property type="protein sequence ID" value="CAH8322297.1"/>
    <property type="molecule type" value="Genomic_DNA"/>
</dbReference>
<organism evidence="9 10">
    <name type="scientific">Eruca vesicaria subsp. sativa</name>
    <name type="common">Garden rocket</name>
    <name type="synonym">Eruca sativa</name>
    <dbReference type="NCBI Taxonomy" id="29727"/>
    <lineage>
        <taxon>Eukaryota</taxon>
        <taxon>Viridiplantae</taxon>
        <taxon>Streptophyta</taxon>
        <taxon>Embryophyta</taxon>
        <taxon>Tracheophyta</taxon>
        <taxon>Spermatophyta</taxon>
        <taxon>Magnoliopsida</taxon>
        <taxon>eudicotyledons</taxon>
        <taxon>Gunneridae</taxon>
        <taxon>Pentapetalae</taxon>
        <taxon>rosids</taxon>
        <taxon>malvids</taxon>
        <taxon>Brassicales</taxon>
        <taxon>Brassicaceae</taxon>
        <taxon>Brassiceae</taxon>
        <taxon>Eruca</taxon>
    </lineage>
</organism>
<name>A0ABC8JCR7_ERUVS</name>
<evidence type="ECO:0000256" key="1">
    <source>
        <dbReference type="ARBA" id="ARBA00004123"/>
    </source>
</evidence>
<feature type="compositionally biased region" description="Polar residues" evidence="7">
    <location>
        <begin position="369"/>
        <end position="383"/>
    </location>
</feature>
<feature type="region of interest" description="Disordered" evidence="7">
    <location>
        <begin position="369"/>
        <end position="422"/>
    </location>
</feature>
<comment type="subcellular location">
    <subcellularLocation>
        <location evidence="1">Nucleus</location>
    </subcellularLocation>
</comment>
<dbReference type="PROSITE" id="PS51294">
    <property type="entry name" value="HTH_MYB"/>
    <property type="match status" value="1"/>
</dbReference>
<keyword evidence="5" id="KW-0804">Transcription</keyword>
<dbReference type="InterPro" id="IPR001005">
    <property type="entry name" value="SANT/Myb"/>
</dbReference>
<evidence type="ECO:0000256" key="6">
    <source>
        <dbReference type="ARBA" id="ARBA00023242"/>
    </source>
</evidence>
<dbReference type="PANTHER" id="PTHR31499">
    <property type="entry name" value="MYB FAMILY TRANSCRIPTION FACTOR PHL11"/>
    <property type="match status" value="1"/>
</dbReference>
<dbReference type="Pfam" id="PF14379">
    <property type="entry name" value="Myb_CC_LHEQLE"/>
    <property type="match status" value="1"/>
</dbReference>
<evidence type="ECO:0000313" key="10">
    <source>
        <dbReference type="Proteomes" id="UP001642260"/>
    </source>
</evidence>
<dbReference type="InterPro" id="IPR009057">
    <property type="entry name" value="Homeodomain-like_sf"/>
</dbReference>
<dbReference type="InterPro" id="IPR025756">
    <property type="entry name" value="Myb_CC_LHEQLE"/>
</dbReference>
<keyword evidence="6" id="KW-0539">Nucleus</keyword>
<evidence type="ECO:0000259" key="8">
    <source>
        <dbReference type="PROSITE" id="PS51294"/>
    </source>
</evidence>
<proteinExistence type="inferred from homology"/>
<feature type="domain" description="HTH myb-type" evidence="8">
    <location>
        <begin position="242"/>
        <end position="295"/>
    </location>
</feature>
<dbReference type="InterPro" id="IPR017930">
    <property type="entry name" value="Myb_dom"/>
</dbReference>
<accession>A0ABC8JCR7</accession>
<gene>
    <name evidence="9" type="ORF">ERUC_LOCUS9568</name>
</gene>
<evidence type="ECO:0000256" key="2">
    <source>
        <dbReference type="ARBA" id="ARBA00006783"/>
    </source>
</evidence>
<evidence type="ECO:0000256" key="5">
    <source>
        <dbReference type="ARBA" id="ARBA00023163"/>
    </source>
</evidence>
<dbReference type="Proteomes" id="UP001642260">
    <property type="component" value="Unassembled WGS sequence"/>
</dbReference>